<dbReference type="InterPro" id="IPR050577">
    <property type="entry name" value="MAPR/NEUFC/NENF-like"/>
</dbReference>
<name>A8PX68_MALGO</name>
<proteinExistence type="predicted"/>
<organism evidence="2 3">
    <name type="scientific">Malassezia globosa (strain ATCC MYA-4612 / CBS 7966)</name>
    <name type="common">Dandruff-associated fungus</name>
    <dbReference type="NCBI Taxonomy" id="425265"/>
    <lineage>
        <taxon>Eukaryota</taxon>
        <taxon>Fungi</taxon>
        <taxon>Dikarya</taxon>
        <taxon>Basidiomycota</taxon>
        <taxon>Ustilaginomycotina</taxon>
        <taxon>Malasseziomycetes</taxon>
        <taxon>Malasseziales</taxon>
        <taxon>Malasseziaceae</taxon>
        <taxon>Malassezia</taxon>
    </lineage>
</organism>
<dbReference type="KEGG" id="mgl:MGL_1344"/>
<sequence>MVSGMTPSTTPTQPPREDPFTPEELSKYDGTVDSKPVYVAVKAPGKGYSIFAGKDASRALGMSSLKPEHAVSDYTTLTPQQMKVLDDWFEYYKKVQSWKCGE</sequence>
<dbReference type="InParanoid" id="A8PX68"/>
<feature type="compositionally biased region" description="Polar residues" evidence="1">
    <location>
        <begin position="1"/>
        <end position="11"/>
    </location>
</feature>
<gene>
    <name evidence="2" type="ORF">MGL_1344</name>
</gene>
<dbReference type="PANTHER" id="PTHR10281">
    <property type="entry name" value="MEMBRANE-ASSOCIATED PROGESTERONE RECEPTOR COMPONENT-RELATED"/>
    <property type="match status" value="1"/>
</dbReference>
<comment type="caution">
    <text evidence="2">The sequence shown here is derived from an EMBL/GenBank/DDBJ whole genome shotgun (WGS) entry which is preliminary data.</text>
</comment>
<dbReference type="GO" id="GO:0016020">
    <property type="term" value="C:membrane"/>
    <property type="evidence" value="ECO:0007669"/>
    <property type="project" value="TreeGrafter"/>
</dbReference>
<accession>A8PX68</accession>
<feature type="region of interest" description="Disordered" evidence="1">
    <location>
        <begin position="1"/>
        <end position="28"/>
    </location>
</feature>
<dbReference type="EMBL" id="AAYY01000004">
    <property type="protein sequence ID" value="EDP43947.1"/>
    <property type="molecule type" value="Genomic_DNA"/>
</dbReference>
<evidence type="ECO:0000313" key="3">
    <source>
        <dbReference type="Proteomes" id="UP000008837"/>
    </source>
</evidence>
<dbReference type="AlphaFoldDB" id="A8PX68"/>
<dbReference type="InterPro" id="IPR036400">
    <property type="entry name" value="Cyt_B5-like_heme/steroid_sf"/>
</dbReference>
<dbReference type="GeneID" id="5855468"/>
<dbReference type="Proteomes" id="UP000008837">
    <property type="component" value="Unassembled WGS sequence"/>
</dbReference>
<evidence type="ECO:0008006" key="4">
    <source>
        <dbReference type="Google" id="ProtNLM"/>
    </source>
</evidence>
<evidence type="ECO:0000256" key="1">
    <source>
        <dbReference type="SAM" id="MobiDB-lite"/>
    </source>
</evidence>
<dbReference type="STRING" id="425265.A8PX68"/>
<evidence type="ECO:0000313" key="2">
    <source>
        <dbReference type="EMBL" id="EDP43947.1"/>
    </source>
</evidence>
<dbReference type="RefSeq" id="XP_001731161.1">
    <property type="nucleotide sequence ID" value="XM_001731109.1"/>
</dbReference>
<dbReference type="GO" id="GO:0005783">
    <property type="term" value="C:endoplasmic reticulum"/>
    <property type="evidence" value="ECO:0007669"/>
    <property type="project" value="TreeGrafter"/>
</dbReference>
<dbReference type="PANTHER" id="PTHR10281:SF115">
    <property type="entry name" value="BINDING PROTEIN, PUTATIVE (AFU_ORTHOLOGUE AFUA_4G06240)-RELATED"/>
    <property type="match status" value="1"/>
</dbReference>
<dbReference type="Gene3D" id="3.10.120.10">
    <property type="entry name" value="Cytochrome b5-like heme/steroid binding domain"/>
    <property type="match status" value="1"/>
</dbReference>
<dbReference type="VEuPathDB" id="FungiDB:MGL_1344"/>
<reference evidence="2 3" key="1">
    <citation type="journal article" date="2007" name="Proc. Natl. Acad. Sci. U.S.A.">
        <title>Dandruff-associated Malassezia genomes reveal convergent and divergent virulence traits shared with plant and human fungal pathogens.</title>
        <authorList>
            <person name="Xu J."/>
            <person name="Saunders C.W."/>
            <person name="Hu P."/>
            <person name="Grant R.A."/>
            <person name="Boekhout T."/>
            <person name="Kuramae E.E."/>
            <person name="Kronstad J.W."/>
            <person name="Deangelis Y.M."/>
            <person name="Reeder N.L."/>
            <person name="Johnstone K.R."/>
            <person name="Leland M."/>
            <person name="Fieno A.M."/>
            <person name="Begley W.M."/>
            <person name="Sun Y."/>
            <person name="Lacey M.P."/>
            <person name="Chaudhary T."/>
            <person name="Keough T."/>
            <person name="Chu L."/>
            <person name="Sears R."/>
            <person name="Yuan B."/>
            <person name="Dawson T.L.Jr."/>
        </authorList>
    </citation>
    <scope>NUCLEOTIDE SEQUENCE [LARGE SCALE GENOMIC DNA]</scope>
    <source>
        <strain evidence="3">ATCC MYA-4612 / CBS 7966</strain>
    </source>
</reference>
<protein>
    <recommendedName>
        <fullName evidence="4">Cytochrome b5 heme-binding domain-containing protein</fullName>
    </recommendedName>
</protein>
<keyword evidence="3" id="KW-1185">Reference proteome</keyword>
<feature type="compositionally biased region" description="Basic and acidic residues" evidence="1">
    <location>
        <begin position="15"/>
        <end position="28"/>
    </location>
</feature>
<dbReference type="OrthoDB" id="899at2759"/>
<dbReference type="SUPFAM" id="SSF55856">
    <property type="entry name" value="Cytochrome b5-like heme/steroid binding domain"/>
    <property type="match status" value="1"/>
</dbReference>